<keyword evidence="6" id="KW-0460">Magnesium</keyword>
<dbReference type="PRINTS" id="PR00959">
    <property type="entry name" value="MEVGALKINASE"/>
</dbReference>
<dbReference type="GO" id="GO:0006012">
    <property type="term" value="P:galactose metabolic process"/>
    <property type="evidence" value="ECO:0007669"/>
    <property type="project" value="UniProtKB-KW"/>
</dbReference>
<evidence type="ECO:0000259" key="10">
    <source>
        <dbReference type="Pfam" id="PF08544"/>
    </source>
</evidence>
<dbReference type="SUPFAM" id="SSF55060">
    <property type="entry name" value="GHMP Kinase, C-terminal domain"/>
    <property type="match status" value="1"/>
</dbReference>
<dbReference type="PROSITE" id="PS00627">
    <property type="entry name" value="GHMP_KINASES_ATP"/>
    <property type="match status" value="1"/>
</dbReference>
<dbReference type="AlphaFoldDB" id="A0A2T5JEB8"/>
<feature type="domain" description="GHMP kinase N-terminal" evidence="9">
    <location>
        <begin position="89"/>
        <end position="172"/>
    </location>
</feature>
<dbReference type="EMBL" id="QAOQ01000001">
    <property type="protein sequence ID" value="PTR00777.1"/>
    <property type="molecule type" value="Genomic_DNA"/>
</dbReference>
<dbReference type="Pfam" id="PF00288">
    <property type="entry name" value="GHMP_kinases_N"/>
    <property type="match status" value="1"/>
</dbReference>
<evidence type="ECO:0000256" key="2">
    <source>
        <dbReference type="ARBA" id="ARBA00022723"/>
    </source>
</evidence>
<keyword evidence="3" id="KW-0547">Nucleotide-binding</keyword>
<dbReference type="PRINTS" id="PR00473">
    <property type="entry name" value="GALCTOKINASE"/>
</dbReference>
<dbReference type="InterPro" id="IPR020568">
    <property type="entry name" value="Ribosomal_Su5_D2-typ_SF"/>
</dbReference>
<dbReference type="OrthoDB" id="250531at2"/>
<dbReference type="Proteomes" id="UP000244168">
    <property type="component" value="Unassembled WGS sequence"/>
</dbReference>
<gene>
    <name evidence="11" type="ORF">C8P68_1014</name>
</gene>
<dbReference type="Gene3D" id="3.30.230.10">
    <property type="match status" value="1"/>
</dbReference>
<dbReference type="GO" id="GO:0005524">
    <property type="term" value="F:ATP binding"/>
    <property type="evidence" value="ECO:0007669"/>
    <property type="project" value="UniProtKB-KW"/>
</dbReference>
<evidence type="ECO:0000256" key="4">
    <source>
        <dbReference type="ARBA" id="ARBA00022777"/>
    </source>
</evidence>
<dbReference type="SUPFAM" id="SSF54211">
    <property type="entry name" value="Ribosomal protein S5 domain 2-like"/>
    <property type="match status" value="1"/>
</dbReference>
<keyword evidence="1" id="KW-0808">Transferase</keyword>
<dbReference type="Gene3D" id="3.30.70.890">
    <property type="entry name" value="GHMP kinase, C-terminal domain"/>
    <property type="match status" value="1"/>
</dbReference>
<feature type="domain" description="GHMP kinase C-terminal" evidence="10">
    <location>
        <begin position="285"/>
        <end position="366"/>
    </location>
</feature>
<dbReference type="InterPro" id="IPR013750">
    <property type="entry name" value="GHMP_kinase_C_dom"/>
</dbReference>
<accession>A0A2T5JEB8</accession>
<keyword evidence="7" id="KW-0299">Galactose metabolism</keyword>
<keyword evidence="4 11" id="KW-0418">Kinase</keyword>
<dbReference type="GO" id="GO:0005829">
    <property type="term" value="C:cytosol"/>
    <property type="evidence" value="ECO:0007669"/>
    <property type="project" value="TreeGrafter"/>
</dbReference>
<dbReference type="InterPro" id="IPR006204">
    <property type="entry name" value="GHMP_kinase_N_dom"/>
</dbReference>
<evidence type="ECO:0000259" key="9">
    <source>
        <dbReference type="Pfam" id="PF00288"/>
    </source>
</evidence>
<proteinExistence type="predicted"/>
<dbReference type="InterPro" id="IPR006206">
    <property type="entry name" value="Mevalonate/galactokinase"/>
</dbReference>
<dbReference type="PANTHER" id="PTHR10457">
    <property type="entry name" value="MEVALONATE KINASE/GALACTOKINASE"/>
    <property type="match status" value="1"/>
</dbReference>
<keyword evidence="5" id="KW-0067">ATP-binding</keyword>
<dbReference type="GO" id="GO:0046872">
    <property type="term" value="F:metal ion binding"/>
    <property type="evidence" value="ECO:0007669"/>
    <property type="project" value="UniProtKB-KW"/>
</dbReference>
<dbReference type="Pfam" id="PF08544">
    <property type="entry name" value="GHMP_kinases_C"/>
    <property type="match status" value="1"/>
</dbReference>
<dbReference type="RefSeq" id="WP_107826229.1">
    <property type="nucleotide sequence ID" value="NZ_CP160205.1"/>
</dbReference>
<dbReference type="GO" id="GO:0004335">
    <property type="term" value="F:galactokinase activity"/>
    <property type="evidence" value="ECO:0007669"/>
    <property type="project" value="InterPro"/>
</dbReference>
<name>A0A2T5JEB8_9SPHI</name>
<evidence type="ECO:0000256" key="1">
    <source>
        <dbReference type="ARBA" id="ARBA00022679"/>
    </source>
</evidence>
<keyword evidence="12" id="KW-1185">Reference proteome</keyword>
<evidence type="ECO:0000313" key="11">
    <source>
        <dbReference type="EMBL" id="PTR00777.1"/>
    </source>
</evidence>
<dbReference type="FunFam" id="3.30.70.890:FF:000001">
    <property type="entry name" value="Galactokinase"/>
    <property type="match status" value="1"/>
</dbReference>
<evidence type="ECO:0000256" key="3">
    <source>
        <dbReference type="ARBA" id="ARBA00022741"/>
    </source>
</evidence>
<sequence length="392" mass="43826">MKHKFSTLFPDTPEQDIRHVYSPYRVCPVGAHIDHQHGPVTGFALDHGVDFLYVPTETGVINLFSTDFEGQVLFPLTAIPPRYQHWGRYVQAAIYTLSKVGEIKYGVQGLICGSMPVGGLSSSSAVLLCYIMALADINDITVDEHQLIELAFIAEKEYIGLSLGKLDQSCEVLARKDHLLYLDTLDDSYRLIPKPDTMPDFDILVFFSGLTRTLVNTGYNTRTDECKVAAYSLLAYEGLPYGSFTDTRLRHVDRAVYNKWKHRLPEPLAKRATHFMTEHERVEQAVEAFSKGDINMLGAIMFASGDSSIQFWESGCPEMIALFQSIKEAPGVYGGRFSGAGFKGCCVALANPDHRQEAIDYVSKAYLEQFPEMEGKYEVWACKTADGVKRIS</sequence>
<evidence type="ECO:0000256" key="5">
    <source>
        <dbReference type="ARBA" id="ARBA00022840"/>
    </source>
</evidence>
<evidence type="ECO:0000313" key="12">
    <source>
        <dbReference type="Proteomes" id="UP000244168"/>
    </source>
</evidence>
<evidence type="ECO:0000256" key="8">
    <source>
        <dbReference type="ARBA" id="ARBA00023277"/>
    </source>
</evidence>
<keyword evidence="2" id="KW-0479">Metal-binding</keyword>
<dbReference type="PANTHER" id="PTHR10457:SF6">
    <property type="entry name" value="GALACTURONOKINASE"/>
    <property type="match status" value="1"/>
</dbReference>
<protein>
    <submittedName>
        <fullName evidence="11">Galactokinase/galacturonokinase</fullName>
    </submittedName>
</protein>
<dbReference type="InterPro" id="IPR000705">
    <property type="entry name" value="Galactokinase"/>
</dbReference>
<dbReference type="PIRSF" id="PIRSF000530">
    <property type="entry name" value="Galactokinase"/>
    <property type="match status" value="1"/>
</dbReference>
<keyword evidence="8" id="KW-0119">Carbohydrate metabolism</keyword>
<organism evidence="11 12">
    <name type="scientific">Mucilaginibacter yixingensis</name>
    <dbReference type="NCBI Taxonomy" id="1295612"/>
    <lineage>
        <taxon>Bacteria</taxon>
        <taxon>Pseudomonadati</taxon>
        <taxon>Bacteroidota</taxon>
        <taxon>Sphingobacteriia</taxon>
        <taxon>Sphingobacteriales</taxon>
        <taxon>Sphingobacteriaceae</taxon>
        <taxon>Mucilaginibacter</taxon>
    </lineage>
</organism>
<evidence type="ECO:0000256" key="7">
    <source>
        <dbReference type="ARBA" id="ARBA00023144"/>
    </source>
</evidence>
<comment type="caution">
    <text evidence="11">The sequence shown here is derived from an EMBL/GenBank/DDBJ whole genome shotgun (WGS) entry which is preliminary data.</text>
</comment>
<dbReference type="InterPro" id="IPR014721">
    <property type="entry name" value="Ribsml_uS5_D2-typ_fold_subgr"/>
</dbReference>
<dbReference type="InterPro" id="IPR036554">
    <property type="entry name" value="GHMP_kinase_C_sf"/>
</dbReference>
<evidence type="ECO:0000256" key="6">
    <source>
        <dbReference type="ARBA" id="ARBA00022842"/>
    </source>
</evidence>
<reference evidence="11 12" key="1">
    <citation type="submission" date="2018-04" db="EMBL/GenBank/DDBJ databases">
        <title>Genomic Encyclopedia of Archaeal and Bacterial Type Strains, Phase II (KMG-II): from individual species to whole genera.</title>
        <authorList>
            <person name="Goeker M."/>
        </authorList>
    </citation>
    <scope>NUCLEOTIDE SEQUENCE [LARGE SCALE GENOMIC DNA]</scope>
    <source>
        <strain evidence="11 12">DSM 26809</strain>
    </source>
</reference>
<dbReference type="InterPro" id="IPR006203">
    <property type="entry name" value="GHMP_knse_ATP-bd_CS"/>
</dbReference>